<protein>
    <submittedName>
        <fullName evidence="3">BON domain-containing protein</fullName>
    </submittedName>
</protein>
<proteinExistence type="predicted"/>
<feature type="compositionally biased region" description="Low complexity" evidence="1">
    <location>
        <begin position="351"/>
        <end position="380"/>
    </location>
</feature>
<comment type="caution">
    <text evidence="3">The sequence shown here is derived from an EMBL/GenBank/DDBJ whole genome shotgun (WGS) entry which is preliminary data.</text>
</comment>
<evidence type="ECO:0000313" key="3">
    <source>
        <dbReference type="EMBL" id="TWI01729.1"/>
    </source>
</evidence>
<gene>
    <name evidence="3" type="ORF">IP90_02289</name>
</gene>
<dbReference type="Gene3D" id="3.30.1340.30">
    <property type="match status" value="1"/>
</dbReference>
<sequence length="397" mass="43508">MHEDRNTGTAEVKAVGQEILQFGARFLQAGKEWFNERRHDMAQRYNQDEQRNPGGRDYAGERSQGAVSRWDDEDGGYGHSQYTASQSSYGQQQGQQRYGRERSMGGGHGQNAQWQPQGQQTPRYGQSLDDEYGNSRGYGRQGYGQDYGSQSRDYGASGRDSGWQDRGYGSERGAYQSADYGAGRGRNRDEELSAYGRQGSLGGGRGAYPGNYQAGQYGEDRSREDRWQESHAGGRQGSGYQSMSQPGYGSSMQHGEHYSGMVGGFRGRGPKNYSRSDDRITEDLNERLMDADDIDASEVSVRVKDGVATLEGTVQHRWTKHRIEDVAESCSGVKDVENRIRVERTGAGQDRSMAGSSTTSTSRRTGTTSTGASMRSATGTGQDGNDADPDRAGTSAH</sequence>
<dbReference type="InterPro" id="IPR014004">
    <property type="entry name" value="Transpt-assoc_nodulatn_dom_bac"/>
</dbReference>
<dbReference type="Proteomes" id="UP000315167">
    <property type="component" value="Unassembled WGS sequence"/>
</dbReference>
<name>A0A562L229_9GAMM</name>
<accession>A0A562L229</accession>
<dbReference type="InterPro" id="IPR051686">
    <property type="entry name" value="Lipoprotein_DolP"/>
</dbReference>
<feature type="compositionally biased region" description="Basic and acidic residues" evidence="1">
    <location>
        <begin position="38"/>
        <end position="51"/>
    </location>
</feature>
<dbReference type="EMBL" id="VLKN01000005">
    <property type="protein sequence ID" value="TWI01729.1"/>
    <property type="molecule type" value="Genomic_DNA"/>
</dbReference>
<dbReference type="PANTHER" id="PTHR34606">
    <property type="entry name" value="BON DOMAIN-CONTAINING PROTEIN"/>
    <property type="match status" value="1"/>
</dbReference>
<reference evidence="3 4" key="1">
    <citation type="journal article" date="2015" name="Stand. Genomic Sci.">
        <title>Genomic Encyclopedia of Bacterial and Archaeal Type Strains, Phase III: the genomes of soil and plant-associated and newly described type strains.</title>
        <authorList>
            <person name="Whitman W.B."/>
            <person name="Woyke T."/>
            <person name="Klenk H.P."/>
            <person name="Zhou Y."/>
            <person name="Lilburn T.G."/>
            <person name="Beck B.J."/>
            <person name="De Vos P."/>
            <person name="Vandamme P."/>
            <person name="Eisen J.A."/>
            <person name="Garrity G."/>
            <person name="Hugenholtz P."/>
            <person name="Kyrpides N.C."/>
        </authorList>
    </citation>
    <scope>NUCLEOTIDE SEQUENCE [LARGE SCALE GENOMIC DNA]</scope>
    <source>
        <strain evidence="3 4">CGMCC 1.10821</strain>
    </source>
</reference>
<keyword evidence="4" id="KW-1185">Reference proteome</keyword>
<feature type="region of interest" description="Disordered" evidence="1">
    <location>
        <begin position="38"/>
        <end position="277"/>
    </location>
</feature>
<dbReference type="InterPro" id="IPR007055">
    <property type="entry name" value="BON_dom"/>
</dbReference>
<feature type="compositionally biased region" description="Basic and acidic residues" evidence="1">
    <location>
        <begin position="218"/>
        <end position="229"/>
    </location>
</feature>
<feature type="compositionally biased region" description="Polar residues" evidence="1">
    <location>
        <begin position="238"/>
        <end position="253"/>
    </location>
</feature>
<feature type="domain" description="BON" evidence="2">
    <location>
        <begin position="276"/>
        <end position="344"/>
    </location>
</feature>
<evidence type="ECO:0000313" key="4">
    <source>
        <dbReference type="Proteomes" id="UP000315167"/>
    </source>
</evidence>
<dbReference type="PROSITE" id="PS50914">
    <property type="entry name" value="BON"/>
    <property type="match status" value="1"/>
</dbReference>
<dbReference type="RefSeq" id="WP_144899780.1">
    <property type="nucleotide sequence ID" value="NZ_VLKN01000005.1"/>
</dbReference>
<feature type="compositionally biased region" description="Low complexity" evidence="1">
    <location>
        <begin position="135"/>
        <end position="152"/>
    </location>
</feature>
<dbReference type="OrthoDB" id="8963247at2"/>
<dbReference type="AlphaFoldDB" id="A0A562L229"/>
<evidence type="ECO:0000256" key="1">
    <source>
        <dbReference type="SAM" id="MobiDB-lite"/>
    </source>
</evidence>
<feature type="compositionally biased region" description="Basic and acidic residues" evidence="1">
    <location>
        <begin position="334"/>
        <end position="344"/>
    </location>
</feature>
<feature type="compositionally biased region" description="Low complexity" evidence="1">
    <location>
        <begin position="80"/>
        <end position="97"/>
    </location>
</feature>
<evidence type="ECO:0000259" key="2">
    <source>
        <dbReference type="PROSITE" id="PS50914"/>
    </source>
</evidence>
<feature type="region of interest" description="Disordered" evidence="1">
    <location>
        <begin position="334"/>
        <end position="397"/>
    </location>
</feature>
<organism evidence="3 4">
    <name type="scientific">Luteimonas cucumeris</name>
    <dbReference type="NCBI Taxonomy" id="985012"/>
    <lineage>
        <taxon>Bacteria</taxon>
        <taxon>Pseudomonadati</taxon>
        <taxon>Pseudomonadota</taxon>
        <taxon>Gammaproteobacteria</taxon>
        <taxon>Lysobacterales</taxon>
        <taxon>Lysobacteraceae</taxon>
        <taxon>Luteimonas</taxon>
    </lineage>
</organism>
<feature type="compositionally biased region" description="Low complexity" evidence="1">
    <location>
        <begin position="110"/>
        <end position="120"/>
    </location>
</feature>
<dbReference type="Pfam" id="PF04972">
    <property type="entry name" value="BON"/>
    <property type="match status" value="1"/>
</dbReference>
<dbReference type="PANTHER" id="PTHR34606:SF15">
    <property type="entry name" value="BON DOMAIN-CONTAINING PROTEIN"/>
    <property type="match status" value="1"/>
</dbReference>
<dbReference type="SMART" id="SM00749">
    <property type="entry name" value="BON"/>
    <property type="match status" value="1"/>
</dbReference>